<dbReference type="PATRIC" id="fig|1129794.4.peg.4619"/>
<name>K7A8B5_9ALTE</name>
<dbReference type="OrthoDB" id="5429596at2"/>
<dbReference type="AlphaFoldDB" id="K7A8B5"/>
<dbReference type="Proteomes" id="UP000011864">
    <property type="component" value="Chromosome"/>
</dbReference>
<dbReference type="EMBL" id="CP003837">
    <property type="protein sequence ID" value="AGH46738.1"/>
    <property type="molecule type" value="Genomic_DNA"/>
</dbReference>
<evidence type="ECO:0000313" key="2">
    <source>
        <dbReference type="Proteomes" id="UP000011864"/>
    </source>
</evidence>
<reference evidence="1 2" key="1">
    <citation type="journal article" date="2013" name="Genome Announc.">
        <title>Complete Genome Sequence of Glaciecola psychrophila Strain 170T.</title>
        <authorList>
            <person name="Yin J."/>
            <person name="Chen J."/>
            <person name="Liu G."/>
            <person name="Yu Y."/>
            <person name="Song L."/>
            <person name="Wang X."/>
            <person name="Qu X."/>
        </authorList>
    </citation>
    <scope>NUCLEOTIDE SEQUENCE [LARGE SCALE GENOMIC DNA]</scope>
    <source>
        <strain evidence="1 2">170</strain>
    </source>
</reference>
<sequence length="44" mass="4992">MSFYSGIDLHSNNHVVVVIDEEDNKVVDKRIDNNLHTTLEVLAP</sequence>
<accession>K7A8B5</accession>
<keyword evidence="2" id="KW-1185">Reference proteome</keyword>
<dbReference type="eggNOG" id="COG3547">
    <property type="taxonomic scope" value="Bacteria"/>
</dbReference>
<organism evidence="1 2">
    <name type="scientific">Paraglaciecola psychrophila 170</name>
    <dbReference type="NCBI Taxonomy" id="1129794"/>
    <lineage>
        <taxon>Bacteria</taxon>
        <taxon>Pseudomonadati</taxon>
        <taxon>Pseudomonadota</taxon>
        <taxon>Gammaproteobacteria</taxon>
        <taxon>Alteromonadales</taxon>
        <taxon>Alteromonadaceae</taxon>
        <taxon>Paraglaciecola</taxon>
    </lineage>
</organism>
<evidence type="ECO:0000313" key="1">
    <source>
        <dbReference type="EMBL" id="AGH46738.1"/>
    </source>
</evidence>
<proteinExistence type="predicted"/>
<protein>
    <submittedName>
        <fullName evidence="1">Transposase IS116/IS110/IS902 family protein</fullName>
    </submittedName>
</protein>
<dbReference type="HOGENOM" id="CLU_3219758_0_0_6"/>
<dbReference type="RefSeq" id="WP_007639752.1">
    <property type="nucleotide sequence ID" value="NC_020514.1"/>
</dbReference>
<dbReference type="KEGG" id="gps:C427_4639"/>
<gene>
    <name evidence="1" type="ORF">C427_4639</name>
</gene>